<dbReference type="SUPFAM" id="SSF54160">
    <property type="entry name" value="Chromo domain-like"/>
    <property type="match status" value="1"/>
</dbReference>
<dbReference type="PROSITE" id="PS50013">
    <property type="entry name" value="CHROMO_2"/>
    <property type="match status" value="1"/>
</dbReference>
<name>A0A9P7GK81_9AGAR</name>
<organism evidence="3 4">
    <name type="scientific">Sphagnurus paluster</name>
    <dbReference type="NCBI Taxonomy" id="117069"/>
    <lineage>
        <taxon>Eukaryota</taxon>
        <taxon>Fungi</taxon>
        <taxon>Dikarya</taxon>
        <taxon>Basidiomycota</taxon>
        <taxon>Agaricomycotina</taxon>
        <taxon>Agaricomycetes</taxon>
        <taxon>Agaricomycetidae</taxon>
        <taxon>Agaricales</taxon>
        <taxon>Tricholomatineae</taxon>
        <taxon>Lyophyllaceae</taxon>
        <taxon>Sphagnurus</taxon>
    </lineage>
</organism>
<dbReference type="CDD" id="cd00024">
    <property type="entry name" value="CD_CSD"/>
    <property type="match status" value="1"/>
</dbReference>
<dbReference type="Gene3D" id="2.40.50.40">
    <property type="match status" value="1"/>
</dbReference>
<feature type="domain" description="Chromo" evidence="2">
    <location>
        <begin position="15"/>
        <end position="75"/>
    </location>
</feature>
<feature type="region of interest" description="Disordered" evidence="1">
    <location>
        <begin position="485"/>
        <end position="504"/>
    </location>
</feature>
<dbReference type="Pfam" id="PF00385">
    <property type="entry name" value="Chromo"/>
    <property type="match status" value="1"/>
</dbReference>
<dbReference type="InterPro" id="IPR023780">
    <property type="entry name" value="Chromo_domain"/>
</dbReference>
<dbReference type="InterPro" id="IPR000953">
    <property type="entry name" value="Chromo/chromo_shadow_dom"/>
</dbReference>
<dbReference type="GO" id="GO:0006338">
    <property type="term" value="P:chromatin remodeling"/>
    <property type="evidence" value="ECO:0007669"/>
    <property type="project" value="UniProtKB-ARBA"/>
</dbReference>
<evidence type="ECO:0000313" key="4">
    <source>
        <dbReference type="Proteomes" id="UP000717328"/>
    </source>
</evidence>
<proteinExistence type="predicted"/>
<accession>A0A9P7GK81</accession>
<evidence type="ECO:0000313" key="3">
    <source>
        <dbReference type="EMBL" id="KAG5651546.1"/>
    </source>
</evidence>
<protein>
    <recommendedName>
        <fullName evidence="2">Chromo domain-containing protein</fullName>
    </recommendedName>
</protein>
<dbReference type="EMBL" id="JABCKI010000228">
    <property type="protein sequence ID" value="KAG5651546.1"/>
    <property type="molecule type" value="Genomic_DNA"/>
</dbReference>
<dbReference type="InterPro" id="IPR016197">
    <property type="entry name" value="Chromo-like_dom_sf"/>
</dbReference>
<dbReference type="OrthoDB" id="3268967at2759"/>
<dbReference type="SMART" id="SM00298">
    <property type="entry name" value="CHROMO"/>
    <property type="match status" value="1"/>
</dbReference>
<evidence type="ECO:0000256" key="1">
    <source>
        <dbReference type="SAM" id="MobiDB-lite"/>
    </source>
</evidence>
<comment type="caution">
    <text evidence="3">The sequence shown here is derived from an EMBL/GenBank/DDBJ whole genome shotgun (WGS) entry which is preliminary data.</text>
</comment>
<gene>
    <name evidence="3" type="ORF">H0H81_008281</name>
</gene>
<sequence length="547" mass="62634">MNPPPPIIVDGVPELEVEKILDSRWYKDGLQYLVKWQGQPNEESTWEWAEEVKRNAKESVDDYHRANPDAPRPLTITIPPPKKQVRILTRKKEELPRFRLFNPETDDPYLIEGDVDRKDTLTVDTLVYPHDQESLDNLSANVNRDDKLVSGSHWGVEHLFKLRALVKPENFWEDFGSRSETLSEEDVIAKVQDAKLDSALRAVSKRETQSPGVLRRQALEKGGFAYAYGFYRALSDVMQVPAAPLEQEPLRWELRPRRASPKDLASAFTTASISTTSGYSDESISAYIPDRWDPHDTSEDAKEEGRMKDELVTTCIGQQFIRMILERLQEVDNVIHKGIIFKKPFHDTTIAQGHYAVDTVHGAYRCWTDGCVDVKSCRGTEIHDFLLKKKILKGEEAAEAVVEMEAKSDGRVVFLPQHASEIIAQMHRRMKRLKTLELGPKTYTDLTTEERTVYLLCLNQSKFRVVWATFSPEWLEYNFGPMTKSTDSGKGTNSNKTPPATKQVQPLPCQTFRFSPPLRLEVPDERYDAAVIITYVAYMRKVSRVNY</sequence>
<dbReference type="Proteomes" id="UP000717328">
    <property type="component" value="Unassembled WGS sequence"/>
</dbReference>
<reference evidence="3" key="1">
    <citation type="submission" date="2021-02" db="EMBL/GenBank/DDBJ databases">
        <authorList>
            <person name="Nieuwenhuis M."/>
            <person name="Van De Peppel L.J.J."/>
        </authorList>
    </citation>
    <scope>NUCLEOTIDE SEQUENCE</scope>
    <source>
        <strain evidence="3">D49</strain>
    </source>
</reference>
<keyword evidence="4" id="KW-1185">Reference proteome</keyword>
<reference evidence="3" key="2">
    <citation type="submission" date="2021-10" db="EMBL/GenBank/DDBJ databases">
        <title>Phylogenomics reveals ancestral predisposition of the termite-cultivated fungus Termitomyces towards a domesticated lifestyle.</title>
        <authorList>
            <person name="Auxier B."/>
            <person name="Grum-Grzhimaylo A."/>
            <person name="Cardenas M.E."/>
            <person name="Lodge J.D."/>
            <person name="Laessoe T."/>
            <person name="Pedersen O."/>
            <person name="Smith M.E."/>
            <person name="Kuyper T.W."/>
            <person name="Franco-Molano E.A."/>
            <person name="Baroni T.J."/>
            <person name="Aanen D.K."/>
        </authorList>
    </citation>
    <scope>NUCLEOTIDE SEQUENCE</scope>
    <source>
        <strain evidence="3">D49</strain>
    </source>
</reference>
<evidence type="ECO:0000259" key="2">
    <source>
        <dbReference type="PROSITE" id="PS50013"/>
    </source>
</evidence>
<dbReference type="AlphaFoldDB" id="A0A9P7GK81"/>